<evidence type="ECO:0000256" key="4">
    <source>
        <dbReference type="ARBA" id="ARBA00023136"/>
    </source>
</evidence>
<comment type="subcellular location">
    <subcellularLocation>
        <location evidence="1">Membrane</location>
    </subcellularLocation>
    <subcellularLocation>
        <location evidence="5">Mitochondrion inner membrane</location>
        <topology evidence="5">Multi-pass membrane protein</topology>
    </subcellularLocation>
</comment>
<dbReference type="CDD" id="cd06662">
    <property type="entry name" value="SURF1"/>
    <property type="match status" value="1"/>
</dbReference>
<keyword evidence="2 5" id="KW-0812">Transmembrane</keyword>
<dbReference type="PANTHER" id="PTHR23427:SF2">
    <property type="entry name" value="SURFEIT LOCUS PROTEIN 1"/>
    <property type="match status" value="1"/>
</dbReference>
<comment type="similarity">
    <text evidence="5">Belongs to the SURF1 family.</text>
</comment>
<evidence type="ECO:0000256" key="3">
    <source>
        <dbReference type="ARBA" id="ARBA00022989"/>
    </source>
</evidence>
<name>A0A3N4HG01_ASCIM</name>
<dbReference type="Pfam" id="PF02104">
    <property type="entry name" value="SURF1"/>
    <property type="match status" value="1"/>
</dbReference>
<dbReference type="PANTHER" id="PTHR23427">
    <property type="entry name" value="SURFEIT LOCUS PROTEIN"/>
    <property type="match status" value="1"/>
</dbReference>
<feature type="region of interest" description="Disordered" evidence="6">
    <location>
        <begin position="42"/>
        <end position="65"/>
    </location>
</feature>
<dbReference type="InterPro" id="IPR002994">
    <property type="entry name" value="Surf1/Shy1"/>
</dbReference>
<dbReference type="AlphaFoldDB" id="A0A3N4HG01"/>
<dbReference type="GO" id="GO:0005743">
    <property type="term" value="C:mitochondrial inner membrane"/>
    <property type="evidence" value="ECO:0007669"/>
    <property type="project" value="UniProtKB-SubCell"/>
</dbReference>
<dbReference type="PROSITE" id="PS50895">
    <property type="entry name" value="SURF1"/>
    <property type="match status" value="1"/>
</dbReference>
<evidence type="ECO:0000256" key="5">
    <source>
        <dbReference type="RuleBase" id="RU363076"/>
    </source>
</evidence>
<gene>
    <name evidence="7" type="ORF">BJ508DRAFT_231413</name>
</gene>
<keyword evidence="5" id="KW-0496">Mitochondrion</keyword>
<dbReference type="GO" id="GO:0033617">
    <property type="term" value="P:mitochondrial respiratory chain complex IV assembly"/>
    <property type="evidence" value="ECO:0007669"/>
    <property type="project" value="TreeGrafter"/>
</dbReference>
<dbReference type="EMBL" id="ML119836">
    <property type="protein sequence ID" value="RPA73043.1"/>
    <property type="molecule type" value="Genomic_DNA"/>
</dbReference>
<reference evidence="7 8" key="1">
    <citation type="journal article" date="2018" name="Nat. Ecol. Evol.">
        <title>Pezizomycetes genomes reveal the molecular basis of ectomycorrhizal truffle lifestyle.</title>
        <authorList>
            <person name="Murat C."/>
            <person name="Payen T."/>
            <person name="Noel B."/>
            <person name="Kuo A."/>
            <person name="Morin E."/>
            <person name="Chen J."/>
            <person name="Kohler A."/>
            <person name="Krizsan K."/>
            <person name="Balestrini R."/>
            <person name="Da Silva C."/>
            <person name="Montanini B."/>
            <person name="Hainaut M."/>
            <person name="Levati E."/>
            <person name="Barry K.W."/>
            <person name="Belfiori B."/>
            <person name="Cichocki N."/>
            <person name="Clum A."/>
            <person name="Dockter R.B."/>
            <person name="Fauchery L."/>
            <person name="Guy J."/>
            <person name="Iotti M."/>
            <person name="Le Tacon F."/>
            <person name="Lindquist E.A."/>
            <person name="Lipzen A."/>
            <person name="Malagnac F."/>
            <person name="Mello A."/>
            <person name="Molinier V."/>
            <person name="Miyauchi S."/>
            <person name="Poulain J."/>
            <person name="Riccioni C."/>
            <person name="Rubini A."/>
            <person name="Sitrit Y."/>
            <person name="Splivallo R."/>
            <person name="Traeger S."/>
            <person name="Wang M."/>
            <person name="Zifcakova L."/>
            <person name="Wipf D."/>
            <person name="Zambonelli A."/>
            <person name="Paolocci F."/>
            <person name="Nowrousian M."/>
            <person name="Ottonello S."/>
            <person name="Baldrian P."/>
            <person name="Spatafora J.W."/>
            <person name="Henrissat B."/>
            <person name="Nagy L.G."/>
            <person name="Aury J.M."/>
            <person name="Wincker P."/>
            <person name="Grigoriev I.V."/>
            <person name="Bonfante P."/>
            <person name="Martin F.M."/>
        </authorList>
    </citation>
    <scope>NUCLEOTIDE SEQUENCE [LARGE SCALE GENOMIC DNA]</scope>
    <source>
        <strain evidence="7 8">RN42</strain>
    </source>
</reference>
<protein>
    <recommendedName>
        <fullName evidence="5">SURF1-like protein</fullName>
    </recommendedName>
</protein>
<sequence>MVLRSPLLRLATNLSRPLNVNPSRTSIPLLVQQRYQQRRTQFTQNPKPGQEAPKKTEPAQPADAEDWESILDKPSPLIRHKQRHRPLGLSILALIPILAFGLGTWQVKRLQWKTELIDLYEDRLTRPPLPLPPAVDPNAVPDFEYRRVEATGTFRHDQEMLIGPRTYEGENGYQVITPLERPNGSKILVNRGWIAKDMKDQKKRGINALPRGLVTVEGLLRKPWKKNSFTPDNRPETGEFYFPDVDQMAKLTGSEPIWIEETLVQDYLVELNKKLNGEPIGRTAAVNLKNDHLQYIVTWYALSACTAVMFAMLVKKPPRDIARRVRKSQEWS</sequence>
<keyword evidence="5" id="KW-0999">Mitochondrion inner membrane</keyword>
<organism evidence="7 8">
    <name type="scientific">Ascobolus immersus RN42</name>
    <dbReference type="NCBI Taxonomy" id="1160509"/>
    <lineage>
        <taxon>Eukaryota</taxon>
        <taxon>Fungi</taxon>
        <taxon>Dikarya</taxon>
        <taxon>Ascomycota</taxon>
        <taxon>Pezizomycotina</taxon>
        <taxon>Pezizomycetes</taxon>
        <taxon>Pezizales</taxon>
        <taxon>Ascobolaceae</taxon>
        <taxon>Ascobolus</taxon>
    </lineage>
</organism>
<evidence type="ECO:0000313" key="8">
    <source>
        <dbReference type="Proteomes" id="UP000275078"/>
    </source>
</evidence>
<keyword evidence="3 5" id="KW-1133">Transmembrane helix</keyword>
<comment type="caution">
    <text evidence="5">Lacks conserved residue(s) required for the propagation of feature annotation.</text>
</comment>
<dbReference type="InterPro" id="IPR045214">
    <property type="entry name" value="Surf1/Surf4"/>
</dbReference>
<comment type="function">
    <text evidence="5">Probably involved in the biogenesis of the COX complex.</text>
</comment>
<evidence type="ECO:0000313" key="7">
    <source>
        <dbReference type="EMBL" id="RPA73043.1"/>
    </source>
</evidence>
<evidence type="ECO:0000256" key="2">
    <source>
        <dbReference type="ARBA" id="ARBA00022692"/>
    </source>
</evidence>
<keyword evidence="4 5" id="KW-0472">Membrane</keyword>
<proteinExistence type="inferred from homology"/>
<accession>A0A3N4HG01</accession>
<evidence type="ECO:0000256" key="1">
    <source>
        <dbReference type="ARBA" id="ARBA00004370"/>
    </source>
</evidence>
<dbReference type="Proteomes" id="UP000275078">
    <property type="component" value="Unassembled WGS sequence"/>
</dbReference>
<keyword evidence="8" id="KW-1185">Reference proteome</keyword>
<dbReference type="STRING" id="1160509.A0A3N4HG01"/>
<dbReference type="OrthoDB" id="10040024at2759"/>
<feature type="transmembrane region" description="Helical" evidence="5">
    <location>
        <begin position="293"/>
        <end position="314"/>
    </location>
</feature>
<evidence type="ECO:0000256" key="6">
    <source>
        <dbReference type="SAM" id="MobiDB-lite"/>
    </source>
</evidence>